<feature type="transmembrane region" description="Helical" evidence="6">
    <location>
        <begin position="679"/>
        <end position="703"/>
    </location>
</feature>
<feature type="transmembrane region" description="Helical" evidence="6">
    <location>
        <begin position="287"/>
        <end position="307"/>
    </location>
</feature>
<dbReference type="InterPro" id="IPR025857">
    <property type="entry name" value="MacB_PCD"/>
</dbReference>
<feature type="transmembrane region" description="Helical" evidence="6">
    <location>
        <begin position="435"/>
        <end position="454"/>
    </location>
</feature>
<protein>
    <submittedName>
        <fullName evidence="9">FtsX-like permease family protein</fullName>
    </submittedName>
</protein>
<keyword evidence="3 6" id="KW-0812">Transmembrane</keyword>
<evidence type="ECO:0000313" key="9">
    <source>
        <dbReference type="EMBL" id="MVM30788.1"/>
    </source>
</evidence>
<evidence type="ECO:0000256" key="3">
    <source>
        <dbReference type="ARBA" id="ARBA00022692"/>
    </source>
</evidence>
<gene>
    <name evidence="9" type="ORF">GO755_12170</name>
</gene>
<keyword evidence="2" id="KW-1003">Cell membrane</keyword>
<accession>A0A7K1SAU2</accession>
<evidence type="ECO:0000259" key="8">
    <source>
        <dbReference type="Pfam" id="PF12704"/>
    </source>
</evidence>
<comment type="caution">
    <text evidence="9">The sequence shown here is derived from an EMBL/GenBank/DDBJ whole genome shotgun (WGS) entry which is preliminary data.</text>
</comment>
<feature type="transmembrane region" description="Helical" evidence="6">
    <location>
        <begin position="334"/>
        <end position="361"/>
    </location>
</feature>
<organism evidence="9 10">
    <name type="scientific">Spirosoma arboris</name>
    <dbReference type="NCBI Taxonomy" id="2682092"/>
    <lineage>
        <taxon>Bacteria</taxon>
        <taxon>Pseudomonadati</taxon>
        <taxon>Bacteroidota</taxon>
        <taxon>Cytophagia</taxon>
        <taxon>Cytophagales</taxon>
        <taxon>Cytophagaceae</taxon>
        <taxon>Spirosoma</taxon>
    </lineage>
</organism>
<feature type="transmembrane region" description="Helical" evidence="6">
    <location>
        <begin position="770"/>
        <end position="789"/>
    </location>
</feature>
<dbReference type="InterPro" id="IPR050250">
    <property type="entry name" value="Macrolide_Exporter_MacB"/>
</dbReference>
<feature type="domain" description="ABC3 transporter permease C-terminal" evidence="7">
    <location>
        <begin position="686"/>
        <end position="799"/>
    </location>
</feature>
<dbReference type="GO" id="GO:0005886">
    <property type="term" value="C:plasma membrane"/>
    <property type="evidence" value="ECO:0007669"/>
    <property type="project" value="UniProtKB-SubCell"/>
</dbReference>
<dbReference type="Pfam" id="PF12704">
    <property type="entry name" value="MacB_PCD"/>
    <property type="match status" value="2"/>
</dbReference>
<sequence length="806" mass="90135">MLTNYVKIAWRNLVRYRTYSLLNILGLSIGLTCGILIYLTTQFHLSFDTYHAKADRIYRVVTQIKHDDVRFSRGTPKPLGEVLRRDYPFLEQVARLERLHGRIVSVPNAKGGFLKKFDETRTFCFAEPQLFSVFDYEWLIGDPQSTLSAPNSVVLTEKYAHKYFGTANPIGKTLRFDNQVNLTVTGVLKDHPANTNLTYEAYISYSTIASLPNAKESLQAWTDVNSEAMCYVVLPPDMTSDRLASAFPTIRKKYYQADDQSVYNFTLQPLSDVHFNTQYGGRMNKTILFAMTLVGLFLVISACINFINMATAHALKRSKEVGVRKVMGSSRWQLFSQFMTETAIITLVAVVAALILANLGLPGMNKAMSVFNATMSLSDLLDPTPLAIMILLVVFVILLAGFYPALMMAGFNPITALRGRLTTQAVGGFSVRRSLVVVQFFMTQLFTIGVVVVMTQLRYVRQADLGFTKDGIMLLDLPNSASTGNDPLKQETLRQRLLQVSGVQEVALGNQPPASGNINQFPFSYDTQTKPEGFDVQSKIGDHNYLPLFGMRLVAGRNFRATDSTSQEVIVNETVVKRLGKLSPADVLGKRFRIWDTDKTIVGVVNDFYTNSLKTSVKPVVIVNDLAQSHMMAVKVGATDLPKLVKTVEATYNDFFPEQVFTYKFVDELLDEFYRGDRIMLALTQVFSLIAILIGCLGMYGLVSFMVETKSKEIGVRKVLGASAFQVLGLFGREFGRLVLLGFLLAAPLGWWLMNAWLQDYVYRIQLQGWMFLVTVTLAALITLITVSFQSVKAALMNPVKSLRSE</sequence>
<dbReference type="EMBL" id="WPIN01000004">
    <property type="protein sequence ID" value="MVM30788.1"/>
    <property type="molecule type" value="Genomic_DNA"/>
</dbReference>
<dbReference type="Proteomes" id="UP000436006">
    <property type="component" value="Unassembled WGS sequence"/>
</dbReference>
<dbReference type="GO" id="GO:0022857">
    <property type="term" value="F:transmembrane transporter activity"/>
    <property type="evidence" value="ECO:0007669"/>
    <property type="project" value="TreeGrafter"/>
</dbReference>
<evidence type="ECO:0000256" key="6">
    <source>
        <dbReference type="SAM" id="Phobius"/>
    </source>
</evidence>
<feature type="transmembrane region" description="Helical" evidence="6">
    <location>
        <begin position="738"/>
        <end position="758"/>
    </location>
</feature>
<evidence type="ECO:0000259" key="7">
    <source>
        <dbReference type="Pfam" id="PF02687"/>
    </source>
</evidence>
<evidence type="ECO:0000256" key="2">
    <source>
        <dbReference type="ARBA" id="ARBA00022475"/>
    </source>
</evidence>
<dbReference type="AlphaFoldDB" id="A0A7K1SAU2"/>
<feature type="transmembrane region" description="Helical" evidence="6">
    <location>
        <begin position="386"/>
        <end position="414"/>
    </location>
</feature>
<feature type="domain" description="ABC3 transporter permease C-terminal" evidence="7">
    <location>
        <begin position="294"/>
        <end position="413"/>
    </location>
</feature>
<dbReference type="Pfam" id="PF02687">
    <property type="entry name" value="FtsX"/>
    <property type="match status" value="2"/>
</dbReference>
<dbReference type="InterPro" id="IPR003838">
    <property type="entry name" value="ABC3_permease_C"/>
</dbReference>
<keyword evidence="10" id="KW-1185">Reference proteome</keyword>
<evidence type="ECO:0000256" key="5">
    <source>
        <dbReference type="ARBA" id="ARBA00023136"/>
    </source>
</evidence>
<dbReference type="RefSeq" id="WP_157585067.1">
    <property type="nucleotide sequence ID" value="NZ_WPIN01000004.1"/>
</dbReference>
<dbReference type="PANTHER" id="PTHR30572:SF18">
    <property type="entry name" value="ABC-TYPE MACROLIDE FAMILY EXPORT SYSTEM PERMEASE COMPONENT 2"/>
    <property type="match status" value="1"/>
</dbReference>
<proteinExistence type="predicted"/>
<evidence type="ECO:0000313" key="10">
    <source>
        <dbReference type="Proteomes" id="UP000436006"/>
    </source>
</evidence>
<evidence type="ECO:0000256" key="4">
    <source>
        <dbReference type="ARBA" id="ARBA00022989"/>
    </source>
</evidence>
<feature type="domain" description="MacB-like periplasmic core" evidence="8">
    <location>
        <begin position="20"/>
        <end position="245"/>
    </location>
</feature>
<comment type="subcellular location">
    <subcellularLocation>
        <location evidence="1">Cell membrane</location>
        <topology evidence="1">Multi-pass membrane protein</topology>
    </subcellularLocation>
</comment>
<name>A0A7K1SAU2_9BACT</name>
<dbReference type="PANTHER" id="PTHR30572">
    <property type="entry name" value="MEMBRANE COMPONENT OF TRANSPORTER-RELATED"/>
    <property type="match status" value="1"/>
</dbReference>
<keyword evidence="4 6" id="KW-1133">Transmembrane helix</keyword>
<reference evidence="9 10" key="1">
    <citation type="submission" date="2019-12" db="EMBL/GenBank/DDBJ databases">
        <title>Spirosoma sp. HMF4905 genome sequencing and assembly.</title>
        <authorList>
            <person name="Kang H."/>
            <person name="Cha I."/>
            <person name="Kim H."/>
            <person name="Joh K."/>
        </authorList>
    </citation>
    <scope>NUCLEOTIDE SEQUENCE [LARGE SCALE GENOMIC DNA]</scope>
    <source>
        <strain evidence="9 10">HMF4905</strain>
    </source>
</reference>
<feature type="transmembrane region" description="Helical" evidence="6">
    <location>
        <begin position="21"/>
        <end position="39"/>
    </location>
</feature>
<feature type="domain" description="MacB-like periplasmic core" evidence="8">
    <location>
        <begin position="499"/>
        <end position="638"/>
    </location>
</feature>
<keyword evidence="5 6" id="KW-0472">Membrane</keyword>
<evidence type="ECO:0000256" key="1">
    <source>
        <dbReference type="ARBA" id="ARBA00004651"/>
    </source>
</evidence>